<dbReference type="OrthoDB" id="29543at2759"/>
<dbReference type="InterPro" id="IPR034105">
    <property type="entry name" value="Lsm3"/>
</dbReference>
<keyword evidence="8 10" id="KW-0687">Ribonucleoprotein</keyword>
<evidence type="ECO:0000256" key="8">
    <source>
        <dbReference type="ARBA" id="ARBA00023274"/>
    </source>
</evidence>
<dbReference type="Pfam" id="PF01423">
    <property type="entry name" value="LSM"/>
    <property type="match status" value="1"/>
</dbReference>
<feature type="domain" description="Sm" evidence="11">
    <location>
        <begin position="23"/>
        <end position="108"/>
    </location>
</feature>
<dbReference type="Gene3D" id="2.30.30.100">
    <property type="match status" value="1"/>
</dbReference>
<evidence type="ECO:0000256" key="3">
    <source>
        <dbReference type="ARBA" id="ARBA00022664"/>
    </source>
</evidence>
<dbReference type="GeneID" id="110988583"/>
<evidence type="ECO:0000256" key="5">
    <source>
        <dbReference type="ARBA" id="ARBA00022884"/>
    </source>
</evidence>
<evidence type="ECO:0000256" key="1">
    <source>
        <dbReference type="ARBA" id="ARBA00004123"/>
    </source>
</evidence>
<dbReference type="CDD" id="cd01730">
    <property type="entry name" value="LSm3"/>
    <property type="match status" value="1"/>
</dbReference>
<dbReference type="CTD" id="27258"/>
<comment type="subcellular location">
    <subcellularLocation>
        <location evidence="1 10">Nucleus</location>
    </subcellularLocation>
</comment>
<reference evidence="13" key="1">
    <citation type="submission" date="2025-08" db="UniProtKB">
        <authorList>
            <consortium name="RefSeq"/>
        </authorList>
    </citation>
    <scope>IDENTIFICATION</scope>
</reference>
<dbReference type="PANTHER" id="PTHR13110">
    <property type="entry name" value="U6 SNRNA-ASSOCIATED SM-LIKE PROTEIN LSM3"/>
    <property type="match status" value="1"/>
</dbReference>
<keyword evidence="3 10" id="KW-0507">mRNA processing</keyword>
<evidence type="ECO:0000256" key="2">
    <source>
        <dbReference type="ARBA" id="ARBA00006850"/>
    </source>
</evidence>
<evidence type="ECO:0000256" key="9">
    <source>
        <dbReference type="ARBA" id="ARBA00067758"/>
    </source>
</evidence>
<dbReference type="SMART" id="SM00651">
    <property type="entry name" value="Sm"/>
    <property type="match status" value="1"/>
</dbReference>
<comment type="similarity">
    <text evidence="2 10">Belongs to the snRNP Sm proteins family.</text>
</comment>
<dbReference type="AlphaFoldDB" id="A0A8B7ZQU9"/>
<dbReference type="KEGG" id="aplc:110988583"/>
<keyword evidence="5 10" id="KW-0694">RNA-binding</keyword>
<name>A0A8B7ZQU9_ACAPL</name>
<evidence type="ECO:0000256" key="10">
    <source>
        <dbReference type="RuleBase" id="RU365046"/>
    </source>
</evidence>
<dbReference type="InterPro" id="IPR047575">
    <property type="entry name" value="Sm"/>
</dbReference>
<dbReference type="RefSeq" id="XP_022107948.1">
    <property type="nucleotide sequence ID" value="XM_022252256.1"/>
</dbReference>
<dbReference type="GO" id="GO:0046540">
    <property type="term" value="C:U4/U6 x U5 tri-snRNP complex"/>
    <property type="evidence" value="ECO:0007669"/>
    <property type="project" value="UniProtKB-UniRule"/>
</dbReference>
<comment type="subunit">
    <text evidence="10">LSm subunits form a heteromer with a doughnut shape.</text>
</comment>
<protein>
    <recommendedName>
        <fullName evidence="9 10">U6 snRNA-associated Sm-like protein LSm3</fullName>
    </recommendedName>
</protein>
<keyword evidence="7 10" id="KW-0539">Nucleus</keyword>
<keyword evidence="12" id="KW-1185">Reference proteome</keyword>
<evidence type="ECO:0000313" key="12">
    <source>
        <dbReference type="Proteomes" id="UP000694845"/>
    </source>
</evidence>
<accession>A0A8B7ZQU9</accession>
<evidence type="ECO:0000256" key="7">
    <source>
        <dbReference type="ARBA" id="ARBA00023242"/>
    </source>
</evidence>
<dbReference type="GO" id="GO:0005681">
    <property type="term" value="C:spliceosomal complex"/>
    <property type="evidence" value="ECO:0007669"/>
    <property type="project" value="UniProtKB-KW"/>
</dbReference>
<sequence>MNKNRLVSHLSKPWQGPTSTVEEPLDLIRLSLDERIYVKMRNDRELKGKLNAYDQHLNMILGDVEETVTTMEIDEETYEEIYKTTKRNISMLFVRGDGVILVSPPLRSGAL</sequence>
<keyword evidence="4 10" id="KW-0747">Spliceosome</keyword>
<evidence type="ECO:0000259" key="11">
    <source>
        <dbReference type="PROSITE" id="PS52002"/>
    </source>
</evidence>
<evidence type="ECO:0000313" key="13">
    <source>
        <dbReference type="RefSeq" id="XP_022107948.1"/>
    </source>
</evidence>
<dbReference type="GO" id="GO:0005688">
    <property type="term" value="C:U6 snRNP"/>
    <property type="evidence" value="ECO:0007669"/>
    <property type="project" value="UniProtKB-UniRule"/>
</dbReference>
<gene>
    <name evidence="13" type="primary">LOC110988583</name>
    <name evidence="10" type="synonym">LSM3</name>
</gene>
<dbReference type="InterPro" id="IPR001163">
    <property type="entry name" value="Sm_dom_euk/arc"/>
</dbReference>
<organism evidence="12 13">
    <name type="scientific">Acanthaster planci</name>
    <name type="common">Crown-of-thorns starfish</name>
    <dbReference type="NCBI Taxonomy" id="133434"/>
    <lineage>
        <taxon>Eukaryota</taxon>
        <taxon>Metazoa</taxon>
        <taxon>Echinodermata</taxon>
        <taxon>Eleutherozoa</taxon>
        <taxon>Asterozoa</taxon>
        <taxon>Asteroidea</taxon>
        <taxon>Valvatacea</taxon>
        <taxon>Valvatida</taxon>
        <taxon>Acanthasteridae</taxon>
        <taxon>Acanthaster</taxon>
    </lineage>
</organism>
<dbReference type="GO" id="GO:0120115">
    <property type="term" value="C:Lsm2-8 complex"/>
    <property type="evidence" value="ECO:0007669"/>
    <property type="project" value="UniProtKB-ARBA"/>
</dbReference>
<proteinExistence type="inferred from homology"/>
<dbReference type="GO" id="GO:0000398">
    <property type="term" value="P:mRNA splicing, via spliceosome"/>
    <property type="evidence" value="ECO:0007669"/>
    <property type="project" value="UniProtKB-UniRule"/>
</dbReference>
<comment type="function">
    <text evidence="10">Binds specifically to the 3'-terminal U-tract of U6 snRNA.</text>
</comment>
<dbReference type="InterPro" id="IPR010920">
    <property type="entry name" value="LSM_dom_sf"/>
</dbReference>
<dbReference type="InterPro" id="IPR040002">
    <property type="entry name" value="Sm-like_LSM3"/>
</dbReference>
<dbReference type="FunFam" id="2.30.30.100:FF:000007">
    <property type="entry name" value="U6 snRNA-associated Sm-like protein LSm3"/>
    <property type="match status" value="1"/>
</dbReference>
<dbReference type="GO" id="GO:0003723">
    <property type="term" value="F:RNA binding"/>
    <property type="evidence" value="ECO:0007669"/>
    <property type="project" value="UniProtKB-UniRule"/>
</dbReference>
<evidence type="ECO:0000256" key="4">
    <source>
        <dbReference type="ARBA" id="ARBA00022728"/>
    </source>
</evidence>
<evidence type="ECO:0000256" key="6">
    <source>
        <dbReference type="ARBA" id="ARBA00023187"/>
    </source>
</evidence>
<dbReference type="SUPFAM" id="SSF50182">
    <property type="entry name" value="Sm-like ribonucleoproteins"/>
    <property type="match status" value="1"/>
</dbReference>
<keyword evidence="6 10" id="KW-0508">mRNA splicing</keyword>
<dbReference type="PROSITE" id="PS52002">
    <property type="entry name" value="SM"/>
    <property type="match status" value="1"/>
</dbReference>
<dbReference type="Proteomes" id="UP000694845">
    <property type="component" value="Unplaced"/>
</dbReference>